<keyword evidence="2 5" id="KW-0808">Transferase</keyword>
<dbReference type="OrthoDB" id="9810929at2"/>
<feature type="domain" description="Glycosyl transferase family 1" evidence="3">
    <location>
        <begin position="208"/>
        <end position="368"/>
    </location>
</feature>
<dbReference type="InterPro" id="IPR028098">
    <property type="entry name" value="Glyco_trans_4-like_N"/>
</dbReference>
<evidence type="ECO:0000259" key="4">
    <source>
        <dbReference type="Pfam" id="PF13439"/>
    </source>
</evidence>
<evidence type="ECO:0000259" key="3">
    <source>
        <dbReference type="Pfam" id="PF00534"/>
    </source>
</evidence>
<keyword evidence="6" id="KW-1185">Reference proteome</keyword>
<comment type="caution">
    <text evidence="5">The sequence shown here is derived from an EMBL/GenBank/DDBJ whole genome shotgun (WGS) entry which is preliminary data.</text>
</comment>
<dbReference type="InterPro" id="IPR001296">
    <property type="entry name" value="Glyco_trans_1"/>
</dbReference>
<dbReference type="PANTHER" id="PTHR45947">
    <property type="entry name" value="SULFOQUINOVOSYL TRANSFERASE SQD2"/>
    <property type="match status" value="1"/>
</dbReference>
<dbReference type="GO" id="GO:1901137">
    <property type="term" value="P:carbohydrate derivative biosynthetic process"/>
    <property type="evidence" value="ECO:0007669"/>
    <property type="project" value="UniProtKB-ARBA"/>
</dbReference>
<keyword evidence="1" id="KW-0328">Glycosyltransferase</keyword>
<dbReference type="InterPro" id="IPR050194">
    <property type="entry name" value="Glycosyltransferase_grp1"/>
</dbReference>
<proteinExistence type="predicted"/>
<dbReference type="Proteomes" id="UP000294744">
    <property type="component" value="Unassembled WGS sequence"/>
</dbReference>
<accession>A0A4R4V2G4</accession>
<evidence type="ECO:0000256" key="2">
    <source>
        <dbReference type="ARBA" id="ARBA00022679"/>
    </source>
</evidence>
<dbReference type="RefSeq" id="WP_132622068.1">
    <property type="nucleotide sequence ID" value="NZ_SMKV01000010.1"/>
</dbReference>
<evidence type="ECO:0000256" key="1">
    <source>
        <dbReference type="ARBA" id="ARBA00022676"/>
    </source>
</evidence>
<dbReference type="Pfam" id="PF13439">
    <property type="entry name" value="Glyco_transf_4"/>
    <property type="match status" value="1"/>
</dbReference>
<dbReference type="Gene3D" id="3.40.50.2000">
    <property type="entry name" value="Glycogen Phosphorylase B"/>
    <property type="match status" value="2"/>
</dbReference>
<name>A0A4R4V2G4_9PSEU</name>
<evidence type="ECO:0000313" key="5">
    <source>
        <dbReference type="EMBL" id="TDC93419.1"/>
    </source>
</evidence>
<protein>
    <submittedName>
        <fullName evidence="5">Glycosyltransferase family 1 protein</fullName>
    </submittedName>
</protein>
<evidence type="ECO:0000313" key="6">
    <source>
        <dbReference type="Proteomes" id="UP000294744"/>
    </source>
</evidence>
<organism evidence="5 6">
    <name type="scientific">Saccharopolyspora aridisoli</name>
    <dbReference type="NCBI Taxonomy" id="2530385"/>
    <lineage>
        <taxon>Bacteria</taxon>
        <taxon>Bacillati</taxon>
        <taxon>Actinomycetota</taxon>
        <taxon>Actinomycetes</taxon>
        <taxon>Pseudonocardiales</taxon>
        <taxon>Pseudonocardiaceae</taxon>
        <taxon>Saccharopolyspora</taxon>
    </lineage>
</organism>
<sequence>MRIDMVSEHASPLAALGGADAGGQNVQVAELATGLARRGHDVVVHTRRDSTTIPERVRTEEGFTVRHVAAGPPEVVPKDELLPHMDAFAARLAETWVSRPPDLVHAHFWMSGLAAQRGAAGLGVPVLQTFHALGRVKRREQGAKDTSPPQRVELEAQIARAADLVIATCTDEVGELAEMGVAPERTAVLPCGIDVDRFFPAAPREPKRGAPRILSIGRLVERKGVDVMIRAMRDLPDARLLIAGGPPESEWPDDPEVNRLQAVARQSGVADRTEFLGPVPHDDAPDLYRSVDVVASVPWYEPFGTVPPEAMACGVPVVVSAVGGHLDTVVDRRTGLHVTPHDAAATARAVRELLDRPALRAELGAAGAHRVRDRYGWDRLVGEAEDIYQQVRSARPKRAAVAAAPGGGAP</sequence>
<feature type="domain" description="Glycosyltransferase subfamily 4-like N-terminal" evidence="4">
    <location>
        <begin position="22"/>
        <end position="197"/>
    </location>
</feature>
<dbReference type="Pfam" id="PF00534">
    <property type="entry name" value="Glycos_transf_1"/>
    <property type="match status" value="1"/>
</dbReference>
<dbReference type="EMBL" id="SMKV01000010">
    <property type="protein sequence ID" value="TDC93419.1"/>
    <property type="molecule type" value="Genomic_DNA"/>
</dbReference>
<gene>
    <name evidence="5" type="ORF">E1161_10405</name>
</gene>
<dbReference type="SUPFAM" id="SSF53756">
    <property type="entry name" value="UDP-Glycosyltransferase/glycogen phosphorylase"/>
    <property type="match status" value="1"/>
</dbReference>
<dbReference type="PANTHER" id="PTHR45947:SF3">
    <property type="entry name" value="SULFOQUINOVOSYL TRANSFERASE SQD2"/>
    <property type="match status" value="1"/>
</dbReference>
<dbReference type="AlphaFoldDB" id="A0A4R4V2G4"/>
<dbReference type="GO" id="GO:0016758">
    <property type="term" value="F:hexosyltransferase activity"/>
    <property type="evidence" value="ECO:0007669"/>
    <property type="project" value="TreeGrafter"/>
</dbReference>
<reference evidence="5 6" key="1">
    <citation type="submission" date="2019-03" db="EMBL/GenBank/DDBJ databases">
        <title>Draft genome sequences of novel Actinobacteria.</title>
        <authorList>
            <person name="Sahin N."/>
            <person name="Ay H."/>
            <person name="Saygin H."/>
        </authorList>
    </citation>
    <scope>NUCLEOTIDE SEQUENCE [LARGE SCALE GENOMIC DNA]</scope>
    <source>
        <strain evidence="5 6">16K404</strain>
    </source>
</reference>